<name>A0A1H7MT10_9RHOB</name>
<proteinExistence type="predicted"/>
<gene>
    <name evidence="2" type="ORF">SAMN04488526_2039</name>
</gene>
<reference evidence="2 3" key="1">
    <citation type="submission" date="2016-10" db="EMBL/GenBank/DDBJ databases">
        <authorList>
            <person name="de Groot N.N."/>
        </authorList>
    </citation>
    <scope>NUCLEOTIDE SEQUENCE [LARGE SCALE GENOMIC DNA]</scope>
    <source>
        <strain evidence="2 3">DSM 14858</strain>
    </source>
</reference>
<feature type="binding site" evidence="1">
    <location>
        <begin position="8"/>
        <end position="15"/>
    </location>
    <ligand>
        <name>substrate</name>
    </ligand>
</feature>
<accession>A0A1H7MT10</accession>
<protein>
    <submittedName>
        <fullName evidence="2">Probable phosphoglycerate mutase</fullName>
    </submittedName>
</protein>
<dbReference type="SUPFAM" id="SSF53254">
    <property type="entry name" value="Phosphoglycerate mutase-like"/>
    <property type="match status" value="1"/>
</dbReference>
<dbReference type="EMBL" id="FNZQ01000003">
    <property type="protein sequence ID" value="SEL13938.1"/>
    <property type="molecule type" value="Genomic_DNA"/>
</dbReference>
<dbReference type="PIRSF" id="PIRSF000709">
    <property type="entry name" value="6PFK_2-Ptase"/>
    <property type="match status" value="1"/>
</dbReference>
<dbReference type="RefSeq" id="WP_092762407.1">
    <property type="nucleotide sequence ID" value="NZ_FNZQ01000003.1"/>
</dbReference>
<keyword evidence="3" id="KW-1185">Reference proteome</keyword>
<dbReference type="GO" id="GO:0016791">
    <property type="term" value="F:phosphatase activity"/>
    <property type="evidence" value="ECO:0007669"/>
    <property type="project" value="TreeGrafter"/>
</dbReference>
<dbReference type="SMART" id="SM00855">
    <property type="entry name" value="PGAM"/>
    <property type="match status" value="1"/>
</dbReference>
<dbReference type="PANTHER" id="PTHR48100">
    <property type="entry name" value="BROAD-SPECIFICITY PHOSPHATASE YOR283W-RELATED"/>
    <property type="match status" value="1"/>
</dbReference>
<feature type="binding site" evidence="1">
    <location>
        <position position="60"/>
    </location>
    <ligand>
        <name>substrate</name>
    </ligand>
</feature>
<dbReference type="InterPro" id="IPR001345">
    <property type="entry name" value="PG/BPGM_mutase_AS"/>
</dbReference>
<organism evidence="2 3">
    <name type="scientific">Jannaschia helgolandensis</name>
    <dbReference type="NCBI Taxonomy" id="188906"/>
    <lineage>
        <taxon>Bacteria</taxon>
        <taxon>Pseudomonadati</taxon>
        <taxon>Pseudomonadota</taxon>
        <taxon>Alphaproteobacteria</taxon>
        <taxon>Rhodobacterales</taxon>
        <taxon>Roseobacteraceae</taxon>
        <taxon>Jannaschia</taxon>
    </lineage>
</organism>
<dbReference type="AlphaFoldDB" id="A0A1H7MT10"/>
<sequence length="177" mass="19291">MPPVYLMRHGETVWNLDARMQGQRDSPLTVRGRAQAARQGAILRDHGVTTCHARSSPLGRAMETARLAGLEAIADARLAEIGMGEWEGRLRADITTAAGLMWKFDAPGGEGLETVRARLEDLLADDMAEPVILITHGAIGIVLRALLCGFPAEHWDRMEDPQGVVHVIENGVERLLA</sequence>
<dbReference type="InterPro" id="IPR050275">
    <property type="entry name" value="PGM_Phosphatase"/>
</dbReference>
<evidence type="ECO:0000256" key="1">
    <source>
        <dbReference type="PIRSR" id="PIRSR613078-2"/>
    </source>
</evidence>
<evidence type="ECO:0000313" key="2">
    <source>
        <dbReference type="EMBL" id="SEL13938.1"/>
    </source>
</evidence>
<dbReference type="Proteomes" id="UP000199283">
    <property type="component" value="Unassembled WGS sequence"/>
</dbReference>
<dbReference type="STRING" id="188906.SAMN04488526_2039"/>
<evidence type="ECO:0000313" key="3">
    <source>
        <dbReference type="Proteomes" id="UP000199283"/>
    </source>
</evidence>
<dbReference type="OrthoDB" id="9781415at2"/>
<dbReference type="InterPro" id="IPR029033">
    <property type="entry name" value="His_PPase_superfam"/>
</dbReference>
<dbReference type="Pfam" id="PF00300">
    <property type="entry name" value="His_Phos_1"/>
    <property type="match status" value="1"/>
</dbReference>
<dbReference type="Gene3D" id="3.40.50.1240">
    <property type="entry name" value="Phosphoglycerate mutase-like"/>
    <property type="match status" value="1"/>
</dbReference>
<dbReference type="CDD" id="cd07067">
    <property type="entry name" value="HP_PGM_like"/>
    <property type="match status" value="1"/>
</dbReference>
<dbReference type="InterPro" id="IPR013078">
    <property type="entry name" value="His_Pase_superF_clade-1"/>
</dbReference>
<dbReference type="PROSITE" id="PS00175">
    <property type="entry name" value="PG_MUTASE"/>
    <property type="match status" value="1"/>
</dbReference>